<reference evidence="4" key="1">
    <citation type="submission" date="2023-08" db="EMBL/GenBank/DDBJ databases">
        <authorList>
            <person name="Alioto T."/>
            <person name="Alioto T."/>
            <person name="Gomez Garrido J."/>
        </authorList>
    </citation>
    <scope>NUCLEOTIDE SEQUENCE</scope>
</reference>
<feature type="compositionally biased region" description="Low complexity" evidence="2">
    <location>
        <begin position="1593"/>
        <end position="1606"/>
    </location>
</feature>
<dbReference type="InterPro" id="IPR013087">
    <property type="entry name" value="Znf_C2H2_type"/>
</dbReference>
<feature type="compositionally biased region" description="Low complexity" evidence="2">
    <location>
        <begin position="664"/>
        <end position="680"/>
    </location>
</feature>
<dbReference type="Pfam" id="PF00096">
    <property type="entry name" value="zf-C2H2"/>
    <property type="match status" value="1"/>
</dbReference>
<feature type="domain" description="C2H2-type" evidence="3">
    <location>
        <begin position="1473"/>
        <end position="1501"/>
    </location>
</feature>
<name>A0AA36FCA1_OCTVU</name>
<feature type="compositionally biased region" description="Pro residues" evidence="2">
    <location>
        <begin position="100"/>
        <end position="116"/>
    </location>
</feature>
<feature type="compositionally biased region" description="Polar residues" evidence="2">
    <location>
        <begin position="1209"/>
        <end position="1235"/>
    </location>
</feature>
<feature type="domain" description="C2H2-type" evidence="3">
    <location>
        <begin position="446"/>
        <end position="469"/>
    </location>
</feature>
<feature type="compositionally biased region" description="Polar residues" evidence="2">
    <location>
        <begin position="1559"/>
        <end position="1572"/>
    </location>
</feature>
<feature type="region of interest" description="Disordered" evidence="2">
    <location>
        <begin position="1202"/>
        <end position="1237"/>
    </location>
</feature>
<dbReference type="PROSITE" id="PS00028">
    <property type="entry name" value="ZINC_FINGER_C2H2_1"/>
    <property type="match status" value="10"/>
</dbReference>
<dbReference type="EMBL" id="OX597823">
    <property type="protein sequence ID" value="CAI9729548.1"/>
    <property type="molecule type" value="Genomic_DNA"/>
</dbReference>
<feature type="compositionally biased region" description="Pro residues" evidence="2">
    <location>
        <begin position="125"/>
        <end position="142"/>
    </location>
</feature>
<sequence>MKSNRRKQTKPNRVSYSADLDSGETVSKQFENPPDYDLEDCGERLTNDEDDTSQLKEEAADNFSSGQSCPELLPSVSPQPQVPQLQQLPPLQLPQQQLGPVPPPPPPPPPAIPLPLPTLQQLPPQQLPLQPPAPIHIPPQLSPPQLSTQLTPLTPQHIVPHPLPPQQISPSQISPSQISPPQVSPQHIPAQISQQQSPLPSPHHQQHSPPQQQSTVPSPTPPPPLLPPPPPQPPQQQQQQQQQQQSQPPPPLPQQQQQQQPLLEPEKELPPQENHISGFKPEHWQTFPTEYHRLANELQQSIKQQSNGQNGLEPIGTLTIVPSSVPLSSIPGLDPTEAESKDSTGELSIKNDGTRIFHPDAYCEICDREFCNKYFLKTHKANKHGIYENAPSPFSMNTFPSMIPPPPPQQQPPQEQIVTPSSYRLDPQSQNQKIITEGSVNQDLEDYCELCQKHFCNKYYLKKHKQDVHGIAPESCNNFRRIRPVDIPTSVAVTSSSIIVPQSMASMPNMAGVMVLNPFVPPVAIIPAQPLLHQPQPQMQPHNNSVLSQPIATQHMEAAPTQQIPSPQQKQQQMQNQQQIQNQQQQQQPQLQNPQQQLQNQQQHSPLQNHQQQHQQQHLQNHQQQLQTQQLPNHQQQQLQTQQQQQLQNHQQVLQQQIQNHQQQIQNHQQQQQQTQQQQPLPLPLPPPASQSSQSQPQPPSSSSAPPAQPIASDALRSIGVLNAEAYCEICRKEFCNKYFLKIHKANMHNIYTDEMKPQLQQPQISSRIATESEHPDVKQEPGLIRDQGKEDALSGRVSQEQGMPLVMKPKDMGMKDAEQMKEQMLAKEAISLSKDLTNLKDPSVLKNLALMKGSGTNDIPQNLLTSTGINVSQSSMISSVVGLSQNILSNSNSECYVTYCNICNREFSSKYSYRIHRMNVHGVFHETPSKSHPLDGQLPSDMSARIKSMPGFVGSDMRNGNSVTDSSGMPTLFGNMIAAKLADRVTCDICSKELCNKYFLKNHKLKVHGIDIMSAEKENKQSEGKSLSPKLNLFKDNQKEYIRDIIRDQAKELALLEMQKVDMNGKEFLTSMSNIEKPDHHELVKMGIDPEAYCEICKKELCSKYFLRTHKLNIHGIKSDRIDSKTIDKMQLPQPNKKLINNLAVSMSVDGFQPNESFEKHTWRWKEPVNSSRVICDICNKELCNKYFLRTHKLNKHGILPTAEEQKITPSPSMRSSPVDSGSIGNASPGSQNEKLSDGFSILPNSLSDSCLTNSDSKLLSHHHQNPDEVKIKTEQLDDTPVNNRYYNHFTEVCKLCDRRFKNEKWLHAHVLKDHGVSLPSDNKYVPLEAQMCQFCFKVFPNSISLQMHVLNDHKAEVSAKPDFSPPHHFGGPLHNSLSWGNSLRRKYSRGGKPKLYSCVHCDYKTRWLSNIYSHEERKHSIIKGTVGRFTCKTCLKSFLYEHSLIRHITEYHANDIKESRPRPKGIRIKKFKCAKCGIKYLSKKACQMHIREVHVKKSKLTSDLEPSEDNGFYSCRQCDFTCSFPKLLQKHMAFNHGPKMSPSSMPSEDIDEDLKEPNSSSPRTHNNISNYPDEEQLPSTKATPATDNDDNNNNSNINNSSINNCDMDSTENDGYGCRSTDNKSQTPFIMQAFHLENNLVDTNFIPSVVHMPVRQRVTEPVTLTLTLVPAEP</sequence>
<feature type="compositionally biased region" description="Low complexity" evidence="2">
    <location>
        <begin position="168"/>
        <end position="198"/>
    </location>
</feature>
<evidence type="ECO:0000256" key="2">
    <source>
        <dbReference type="SAM" id="MobiDB-lite"/>
    </source>
</evidence>
<protein>
    <submittedName>
        <fullName evidence="4">Zinc finger and BTB domain-containing 40</fullName>
    </submittedName>
</protein>
<feature type="compositionally biased region" description="Low complexity" evidence="2">
    <location>
        <begin position="254"/>
        <end position="263"/>
    </location>
</feature>
<dbReference type="PROSITE" id="PS50157">
    <property type="entry name" value="ZINC_FINGER_C2H2_2"/>
    <property type="match status" value="4"/>
</dbReference>
<keyword evidence="1" id="KW-0862">Zinc</keyword>
<evidence type="ECO:0000259" key="3">
    <source>
        <dbReference type="PROSITE" id="PS50157"/>
    </source>
</evidence>
<feature type="domain" description="C2H2-type" evidence="3">
    <location>
        <begin position="899"/>
        <end position="922"/>
    </location>
</feature>
<evidence type="ECO:0000313" key="4">
    <source>
        <dbReference type="EMBL" id="CAI9729548.1"/>
    </source>
</evidence>
<accession>A0AA36FCA1</accession>
<gene>
    <name evidence="4" type="ORF">OCTVUL_1B021958</name>
</gene>
<feature type="region of interest" description="Disordered" evidence="2">
    <location>
        <begin position="397"/>
        <end position="417"/>
    </location>
</feature>
<keyword evidence="5" id="KW-1185">Reference proteome</keyword>
<feature type="region of interest" description="Disordered" evidence="2">
    <location>
        <begin position="1"/>
        <end position="263"/>
    </location>
</feature>
<dbReference type="Proteomes" id="UP001162480">
    <property type="component" value="Chromosome 10"/>
</dbReference>
<keyword evidence="1" id="KW-0479">Metal-binding</keyword>
<feature type="domain" description="C2H2-type" evidence="3">
    <location>
        <begin position="1431"/>
        <end position="1459"/>
    </location>
</feature>
<feature type="compositionally biased region" description="Low complexity" evidence="2">
    <location>
        <begin position="207"/>
        <end position="217"/>
    </location>
</feature>
<dbReference type="PANTHER" id="PTHR21190">
    <property type="entry name" value="GH10077P"/>
    <property type="match status" value="1"/>
</dbReference>
<evidence type="ECO:0000313" key="5">
    <source>
        <dbReference type="Proteomes" id="UP001162480"/>
    </source>
</evidence>
<dbReference type="SMART" id="SM00355">
    <property type="entry name" value="ZnF_C2H2"/>
    <property type="match status" value="13"/>
</dbReference>
<feature type="region of interest" description="Disordered" evidence="2">
    <location>
        <begin position="330"/>
        <end position="351"/>
    </location>
</feature>
<feature type="compositionally biased region" description="Low complexity" evidence="2">
    <location>
        <begin position="143"/>
        <end position="160"/>
    </location>
</feature>
<organism evidence="4 5">
    <name type="scientific">Octopus vulgaris</name>
    <name type="common">Common octopus</name>
    <dbReference type="NCBI Taxonomy" id="6645"/>
    <lineage>
        <taxon>Eukaryota</taxon>
        <taxon>Metazoa</taxon>
        <taxon>Spiralia</taxon>
        <taxon>Lophotrochozoa</taxon>
        <taxon>Mollusca</taxon>
        <taxon>Cephalopoda</taxon>
        <taxon>Coleoidea</taxon>
        <taxon>Octopodiformes</taxon>
        <taxon>Octopoda</taxon>
        <taxon>Incirrata</taxon>
        <taxon>Octopodidae</taxon>
        <taxon>Octopus</taxon>
    </lineage>
</organism>
<feature type="compositionally biased region" description="Polar residues" evidence="2">
    <location>
        <begin position="1579"/>
        <end position="1588"/>
    </location>
</feature>
<evidence type="ECO:0000256" key="1">
    <source>
        <dbReference type="PROSITE-ProRule" id="PRU00042"/>
    </source>
</evidence>
<feature type="compositionally biased region" description="Low complexity" evidence="2">
    <location>
        <begin position="560"/>
        <end position="643"/>
    </location>
</feature>
<feature type="region of interest" description="Disordered" evidence="2">
    <location>
        <begin position="1537"/>
        <end position="1609"/>
    </location>
</feature>
<feature type="compositionally biased region" description="Basic and acidic residues" evidence="2">
    <location>
        <begin position="41"/>
        <end position="59"/>
    </location>
</feature>
<feature type="compositionally biased region" description="Pro residues" evidence="2">
    <location>
        <begin position="402"/>
        <end position="411"/>
    </location>
</feature>
<dbReference type="GO" id="GO:0008270">
    <property type="term" value="F:zinc ion binding"/>
    <property type="evidence" value="ECO:0007669"/>
    <property type="project" value="UniProtKB-KW"/>
</dbReference>
<dbReference type="Gene3D" id="3.30.160.60">
    <property type="entry name" value="Classic Zinc Finger"/>
    <property type="match status" value="2"/>
</dbReference>
<feature type="compositionally biased region" description="Low complexity" evidence="2">
    <location>
        <begin position="690"/>
        <end position="706"/>
    </location>
</feature>
<keyword evidence="1" id="KW-0863">Zinc-finger</keyword>
<feature type="compositionally biased region" description="Pro residues" evidence="2">
    <location>
        <begin position="218"/>
        <end position="234"/>
    </location>
</feature>
<feature type="region of interest" description="Disordered" evidence="2">
    <location>
        <begin position="664"/>
        <end position="710"/>
    </location>
</feature>
<feature type="compositionally biased region" description="Low complexity" evidence="2">
    <location>
        <begin position="72"/>
        <end position="99"/>
    </location>
</feature>
<feature type="region of interest" description="Disordered" evidence="2">
    <location>
        <begin position="555"/>
        <end position="643"/>
    </location>
</feature>
<feature type="compositionally biased region" description="Low complexity" evidence="2">
    <location>
        <begin position="235"/>
        <end position="246"/>
    </location>
</feature>
<proteinExistence type="predicted"/>
<feature type="compositionally biased region" description="Basic residues" evidence="2">
    <location>
        <begin position="1"/>
        <end position="10"/>
    </location>
</feature>
<dbReference type="PANTHER" id="PTHR21190:SF1">
    <property type="entry name" value="GH10077P"/>
    <property type="match status" value="1"/>
</dbReference>